<keyword evidence="3" id="KW-1185">Reference proteome</keyword>
<dbReference type="STRING" id="123320.SAMN06309945_2557"/>
<evidence type="ECO:0000313" key="3">
    <source>
        <dbReference type="Proteomes" id="UP000190857"/>
    </source>
</evidence>
<dbReference type="AlphaFoldDB" id="A0A1T5KW19"/>
<evidence type="ECO:0000256" key="1">
    <source>
        <dbReference type="SAM" id="SignalP"/>
    </source>
</evidence>
<dbReference type="EMBL" id="FUZP01000003">
    <property type="protein sequence ID" value="SKC67830.1"/>
    <property type="molecule type" value="Genomic_DNA"/>
</dbReference>
<sequence length="133" mass="13781">MRRSVALLLAAPLTLTALVGCSTPKPVCVPRITVTPSEAHAGDTVTVESPDVCEVTVPRDGWRVIISPTGDRGPSTTVTTTEAFDGSFSAEVTLPDDIRAGAALAGVENWDYSTCDDSASCTGPYGALTILAR</sequence>
<dbReference type="RefSeq" id="WP_143785489.1">
    <property type="nucleotide sequence ID" value="NZ_FUZP01000003.1"/>
</dbReference>
<feature type="signal peptide" evidence="1">
    <location>
        <begin position="1"/>
        <end position="19"/>
    </location>
</feature>
<proteinExistence type="predicted"/>
<accession>A0A1T5KW19</accession>
<evidence type="ECO:0000313" key="2">
    <source>
        <dbReference type="EMBL" id="SKC67830.1"/>
    </source>
</evidence>
<organism evidence="2 3">
    <name type="scientific">Okibacterium fritillariae</name>
    <dbReference type="NCBI Taxonomy" id="123320"/>
    <lineage>
        <taxon>Bacteria</taxon>
        <taxon>Bacillati</taxon>
        <taxon>Actinomycetota</taxon>
        <taxon>Actinomycetes</taxon>
        <taxon>Micrococcales</taxon>
        <taxon>Microbacteriaceae</taxon>
        <taxon>Okibacterium</taxon>
    </lineage>
</organism>
<feature type="chain" id="PRO_5038770816" evidence="1">
    <location>
        <begin position="20"/>
        <end position="133"/>
    </location>
</feature>
<keyword evidence="1" id="KW-0732">Signal</keyword>
<gene>
    <name evidence="2" type="ORF">SAMN06309945_2557</name>
</gene>
<protein>
    <submittedName>
        <fullName evidence="2">Uncharacterized protein</fullName>
    </submittedName>
</protein>
<name>A0A1T5KW19_9MICO</name>
<dbReference type="PROSITE" id="PS51257">
    <property type="entry name" value="PROKAR_LIPOPROTEIN"/>
    <property type="match status" value="1"/>
</dbReference>
<dbReference type="OrthoDB" id="5019719at2"/>
<reference evidence="2 3" key="1">
    <citation type="submission" date="2017-02" db="EMBL/GenBank/DDBJ databases">
        <authorList>
            <person name="Peterson S.W."/>
        </authorList>
    </citation>
    <scope>NUCLEOTIDE SEQUENCE [LARGE SCALE GENOMIC DNA]</scope>
    <source>
        <strain evidence="2 3">VKM Ac-2059</strain>
    </source>
</reference>
<dbReference type="Proteomes" id="UP000190857">
    <property type="component" value="Unassembled WGS sequence"/>
</dbReference>